<keyword evidence="3" id="KW-1185">Reference proteome</keyword>
<dbReference type="InterPro" id="IPR011051">
    <property type="entry name" value="RmlC_Cupin_sf"/>
</dbReference>
<reference evidence="3" key="1">
    <citation type="submission" date="2018-05" db="EMBL/GenBank/DDBJ databases">
        <authorList>
            <person name="Nie L."/>
        </authorList>
    </citation>
    <scope>NUCLEOTIDE SEQUENCE [LARGE SCALE GENOMIC DNA]</scope>
    <source>
        <strain evidence="3">NL</strain>
    </source>
</reference>
<dbReference type="PANTHER" id="PTHR36440:SF1">
    <property type="entry name" value="PUTATIVE (AFU_ORTHOLOGUE AFUA_8G07350)-RELATED"/>
    <property type="match status" value="1"/>
</dbReference>
<evidence type="ECO:0000313" key="3">
    <source>
        <dbReference type="Proteomes" id="UP000248553"/>
    </source>
</evidence>
<accession>A0A328BS98</accession>
<name>A0A328BS98_9BACT</name>
<dbReference type="AlphaFoldDB" id="A0A328BS98"/>
<dbReference type="SUPFAM" id="SSF51182">
    <property type="entry name" value="RmlC-like cupins"/>
    <property type="match status" value="1"/>
</dbReference>
<dbReference type="InterPro" id="IPR013096">
    <property type="entry name" value="Cupin_2"/>
</dbReference>
<dbReference type="Pfam" id="PF07883">
    <property type="entry name" value="Cupin_2"/>
    <property type="match status" value="1"/>
</dbReference>
<dbReference type="Proteomes" id="UP000248553">
    <property type="component" value="Unassembled WGS sequence"/>
</dbReference>
<dbReference type="OrthoDB" id="72027at2"/>
<gene>
    <name evidence="2" type="ORF">DLM85_00905</name>
</gene>
<organism evidence="2 3">
    <name type="scientific">Hymenobacter edaphi</name>
    <dbReference type="NCBI Taxonomy" id="2211146"/>
    <lineage>
        <taxon>Bacteria</taxon>
        <taxon>Pseudomonadati</taxon>
        <taxon>Bacteroidota</taxon>
        <taxon>Cytophagia</taxon>
        <taxon>Cytophagales</taxon>
        <taxon>Hymenobacteraceae</taxon>
        <taxon>Hymenobacter</taxon>
    </lineage>
</organism>
<evidence type="ECO:0000313" key="2">
    <source>
        <dbReference type="EMBL" id="RAK69459.1"/>
    </source>
</evidence>
<dbReference type="InterPro" id="IPR053146">
    <property type="entry name" value="QDO-like"/>
</dbReference>
<proteinExistence type="predicted"/>
<protein>
    <submittedName>
        <fullName evidence="2">Cupin domain-containing protein</fullName>
    </submittedName>
</protein>
<dbReference type="PANTHER" id="PTHR36440">
    <property type="entry name" value="PUTATIVE (AFU_ORTHOLOGUE AFUA_8G07350)-RELATED"/>
    <property type="match status" value="1"/>
</dbReference>
<dbReference type="InterPro" id="IPR014710">
    <property type="entry name" value="RmlC-like_jellyroll"/>
</dbReference>
<feature type="domain" description="Cupin type-2" evidence="1">
    <location>
        <begin position="41"/>
        <end position="99"/>
    </location>
</feature>
<dbReference type="Gene3D" id="2.60.120.10">
    <property type="entry name" value="Jelly Rolls"/>
    <property type="match status" value="1"/>
</dbReference>
<dbReference type="RefSeq" id="WP_111476195.1">
    <property type="nucleotide sequence ID" value="NZ_QHKM01000001.1"/>
</dbReference>
<comment type="caution">
    <text evidence="2">The sequence shown here is derived from an EMBL/GenBank/DDBJ whole genome shotgun (WGS) entry which is preliminary data.</text>
</comment>
<sequence>MAYQGQTIENPFTGQSLHVLTTARQTSGAALVLQSSWRGHGSEPAAHYHPAQEELFEVLQGQLTVRLDGELRRLGAGEQLRIRPGQVHSMWNEAAERATARWTTRPALRTEDLLETVFSLAQAGLVKADGAPGLLQASVLLPAYDQEFRLARPPRWVQRTVFGLLRPLARLIGLKATYSTGQPWTKEVATARG</sequence>
<dbReference type="EMBL" id="QHKM01000001">
    <property type="protein sequence ID" value="RAK69459.1"/>
    <property type="molecule type" value="Genomic_DNA"/>
</dbReference>
<evidence type="ECO:0000259" key="1">
    <source>
        <dbReference type="Pfam" id="PF07883"/>
    </source>
</evidence>